<dbReference type="KEGG" id="mfre:EXE63_02860"/>
<dbReference type="Gene3D" id="3.30.2310.20">
    <property type="entry name" value="RelE-like"/>
    <property type="match status" value="1"/>
</dbReference>
<accession>A0A6H0RXF9</accession>
<name>A0A6H0RXF9_9MYCO</name>
<gene>
    <name evidence="1" type="ORF">EXE63_02860</name>
</gene>
<organism evidence="1 2">
    <name type="scientific">Mycolicibacterium frederiksbergense</name>
    <dbReference type="NCBI Taxonomy" id="117567"/>
    <lineage>
        <taxon>Bacteria</taxon>
        <taxon>Bacillati</taxon>
        <taxon>Actinomycetota</taxon>
        <taxon>Actinomycetes</taxon>
        <taxon>Mycobacteriales</taxon>
        <taxon>Mycobacteriaceae</taxon>
        <taxon>Mycolicibacterium</taxon>
    </lineage>
</organism>
<proteinExistence type="predicted"/>
<dbReference type="EMBL" id="CP038798">
    <property type="protein sequence ID" value="QIV79962.1"/>
    <property type="molecule type" value="Genomic_DNA"/>
</dbReference>
<keyword evidence="2" id="KW-1185">Reference proteome</keyword>
<keyword evidence="1" id="KW-0614">Plasmid</keyword>
<evidence type="ECO:0000313" key="2">
    <source>
        <dbReference type="Proteomes" id="UP000501849"/>
    </source>
</evidence>
<dbReference type="Proteomes" id="UP000501849">
    <property type="component" value="Plasmid unnamed2"/>
</dbReference>
<sequence length="102" mass="11845">MEVLYEDRKLQKLCTDEREMQKKRGDIAAKLRLRVNALRTATNVGELATIDPLGNWHQLHEDHAGKWAGDLSRNWRLLIRPEGEVEPWDAVTVTVIDIDDYH</sequence>
<protein>
    <submittedName>
        <fullName evidence="1">Plasmid maintenance system killer protein</fullName>
    </submittedName>
</protein>
<evidence type="ECO:0000313" key="1">
    <source>
        <dbReference type="EMBL" id="QIV79962.1"/>
    </source>
</evidence>
<dbReference type="AlphaFoldDB" id="A0A6H0RXF9"/>
<reference evidence="1 2" key="1">
    <citation type="submission" date="2019-04" db="EMBL/GenBank/DDBJ databases">
        <title>Draft, Whole-Genome Sequence of the Anthracene-degrading Mycobacterium frederiksbergense LB501T, Isolated from a Polycyclic Aromatic Hydrocarbon (PAH)-Contaminated Soil.</title>
        <authorList>
            <person name="Augelletti F."/>
        </authorList>
    </citation>
    <scope>NUCLEOTIDE SEQUENCE [LARGE SCALE GENOMIC DNA]</scope>
    <source>
        <strain evidence="1 2">LB 501T</strain>
        <plasmid evidence="1 2">unnamed2</plasmid>
    </source>
</reference>
<geneLocation type="plasmid" evidence="1 2">
    <name>unnamed2</name>
</geneLocation>
<dbReference type="InterPro" id="IPR035093">
    <property type="entry name" value="RelE/ParE_toxin_dom_sf"/>
</dbReference>